<dbReference type="SUPFAM" id="SSF50341">
    <property type="entry name" value="CheW-like"/>
    <property type="match status" value="1"/>
</dbReference>
<evidence type="ECO:0000313" key="1">
    <source>
        <dbReference type="EMBL" id="GGY74777.1"/>
    </source>
</evidence>
<sequence>MSDLSPNTNESSEPALGAWILPISSTQSVAVGRHELKYIEYVETVVDLPGVPAFCEHGFLWRNRFIPALDLWSLLTRRRMPATNAEHLAAIIAYETAQGEIAMGAILLAGVPKLVTVVPAQSVAVSDLHEEWQLLSHAAFKDENTLYPVLDLRCLFDKTPADLLSLH</sequence>
<evidence type="ECO:0008006" key="3">
    <source>
        <dbReference type="Google" id="ProtNLM"/>
    </source>
</evidence>
<dbReference type="EMBL" id="BMYZ01000001">
    <property type="protein sequence ID" value="GGY74777.1"/>
    <property type="molecule type" value="Genomic_DNA"/>
</dbReference>
<dbReference type="RefSeq" id="WP_189418045.1">
    <property type="nucleotide sequence ID" value="NZ_BMYZ01000001.1"/>
</dbReference>
<keyword evidence="2" id="KW-1185">Reference proteome</keyword>
<protein>
    <recommendedName>
        <fullName evidence="3">CheW-like domain-containing protein</fullName>
    </recommendedName>
</protein>
<accession>A0ABQ3B4V6</accession>
<dbReference type="Proteomes" id="UP000619761">
    <property type="component" value="Unassembled WGS sequence"/>
</dbReference>
<gene>
    <name evidence="1" type="ORF">GCM10011613_20300</name>
</gene>
<comment type="caution">
    <text evidence="1">The sequence shown here is derived from an EMBL/GenBank/DDBJ whole genome shotgun (WGS) entry which is preliminary data.</text>
</comment>
<name>A0ABQ3B4V6_9GAMM</name>
<proteinExistence type="predicted"/>
<evidence type="ECO:0000313" key="2">
    <source>
        <dbReference type="Proteomes" id="UP000619761"/>
    </source>
</evidence>
<dbReference type="InterPro" id="IPR036061">
    <property type="entry name" value="CheW-like_dom_sf"/>
</dbReference>
<reference evidence="2" key="1">
    <citation type="journal article" date="2019" name="Int. J. Syst. Evol. Microbiol.">
        <title>The Global Catalogue of Microorganisms (GCM) 10K type strain sequencing project: providing services to taxonomists for standard genome sequencing and annotation.</title>
        <authorList>
            <consortium name="The Broad Institute Genomics Platform"/>
            <consortium name="The Broad Institute Genome Sequencing Center for Infectious Disease"/>
            <person name="Wu L."/>
            <person name="Ma J."/>
        </authorList>
    </citation>
    <scope>NUCLEOTIDE SEQUENCE [LARGE SCALE GENOMIC DNA]</scope>
    <source>
        <strain evidence="2">KCTC 32239</strain>
    </source>
</reference>
<organism evidence="1 2">
    <name type="scientific">Cellvibrio zantedeschiae</name>
    <dbReference type="NCBI Taxonomy" id="1237077"/>
    <lineage>
        <taxon>Bacteria</taxon>
        <taxon>Pseudomonadati</taxon>
        <taxon>Pseudomonadota</taxon>
        <taxon>Gammaproteobacteria</taxon>
        <taxon>Cellvibrionales</taxon>
        <taxon>Cellvibrionaceae</taxon>
        <taxon>Cellvibrio</taxon>
    </lineage>
</organism>